<dbReference type="RefSeq" id="WP_339403309.1">
    <property type="nucleotide sequence ID" value="NZ_JBBGAZ010000004.1"/>
</dbReference>
<dbReference type="InterPro" id="IPR012349">
    <property type="entry name" value="Split_barrel_FMN-bd"/>
</dbReference>
<gene>
    <name evidence="1" type="ORF">WG622_09060</name>
</gene>
<organism evidence="1 2">
    <name type="scientific">Cognatishimia coralii</name>
    <dbReference type="NCBI Taxonomy" id="3083254"/>
    <lineage>
        <taxon>Bacteria</taxon>
        <taxon>Pseudomonadati</taxon>
        <taxon>Pseudomonadota</taxon>
        <taxon>Alphaproteobacteria</taxon>
        <taxon>Rhodobacterales</taxon>
        <taxon>Paracoccaceae</taxon>
        <taxon>Cognatishimia</taxon>
    </lineage>
</organism>
<dbReference type="PIRSF" id="PIRSF004633">
    <property type="entry name" value="UCP_PLP_oxd"/>
    <property type="match status" value="1"/>
</dbReference>
<dbReference type="Proteomes" id="UP001368270">
    <property type="component" value="Unassembled WGS sequence"/>
</dbReference>
<dbReference type="SUPFAM" id="SSF50475">
    <property type="entry name" value="FMN-binding split barrel"/>
    <property type="match status" value="1"/>
</dbReference>
<comment type="caution">
    <text evidence="1">The sequence shown here is derived from an EMBL/GenBank/DDBJ whole genome shotgun (WGS) entry which is preliminary data.</text>
</comment>
<reference evidence="1 2" key="1">
    <citation type="submission" date="2024-03" db="EMBL/GenBank/DDBJ databases">
        <title>Cognatishimia coralii sp. nov., a marine bacterium isolated from coral surrounding seawater.</title>
        <authorList>
            <person name="Liu X."/>
            <person name="Liu S."/>
            <person name="Sun H."/>
            <person name="Zhang Y."/>
        </authorList>
    </citation>
    <scope>NUCLEOTIDE SEQUENCE [LARGE SCALE GENOMIC DNA]</scope>
    <source>
        <strain evidence="1 2">D5M38</strain>
    </source>
</reference>
<protein>
    <submittedName>
        <fullName evidence="1">Pyridoxamine 5'-phosphate oxidase family protein</fullName>
    </submittedName>
</protein>
<dbReference type="InterPro" id="IPR014419">
    <property type="entry name" value="HutZ"/>
</dbReference>
<dbReference type="Gene3D" id="2.30.110.10">
    <property type="entry name" value="Electron Transport, Fmn-binding Protein, Chain A"/>
    <property type="match status" value="1"/>
</dbReference>
<sequence length="154" mass="17011">MVKDPFRELDDEAHAVMNGLLESATHAALAVVREDGSPSVTRVAFSVDKGRVPVTLISDLSLHTKALRNGRACSLLIGEPGEKGDPLTHPRLTLHCLPQFVTREDAGYSDLRAWYLERRPKAKLYADFADFNFVRFEVLDGLLNAGFGKAYKIG</sequence>
<accession>A0ABU8QGA8</accession>
<name>A0ABU8QGA8_9RHOB</name>
<evidence type="ECO:0000313" key="2">
    <source>
        <dbReference type="Proteomes" id="UP001368270"/>
    </source>
</evidence>
<proteinExistence type="predicted"/>
<keyword evidence="2" id="KW-1185">Reference proteome</keyword>
<evidence type="ECO:0000313" key="1">
    <source>
        <dbReference type="EMBL" id="MEJ5218386.1"/>
    </source>
</evidence>
<dbReference type="EMBL" id="JBBGAZ010000004">
    <property type="protein sequence ID" value="MEJ5218386.1"/>
    <property type="molecule type" value="Genomic_DNA"/>
</dbReference>